<dbReference type="Proteomes" id="UP000887159">
    <property type="component" value="Unassembled WGS sequence"/>
</dbReference>
<accession>A0A8X6SXW8</accession>
<dbReference type="GO" id="GO:0003676">
    <property type="term" value="F:nucleic acid binding"/>
    <property type="evidence" value="ECO:0007669"/>
    <property type="project" value="InterPro"/>
</dbReference>
<evidence type="ECO:0000313" key="3">
    <source>
        <dbReference type="Proteomes" id="UP000887159"/>
    </source>
</evidence>
<feature type="domain" description="Tc1-like transposase DDE" evidence="1">
    <location>
        <begin position="11"/>
        <end position="68"/>
    </location>
</feature>
<dbReference type="EMBL" id="BMAU01021359">
    <property type="protein sequence ID" value="GFY22064.1"/>
    <property type="molecule type" value="Genomic_DNA"/>
</dbReference>
<sequence>MAENTGVRYPALRNLVFQQDNVRPHVAGILRTFLDMENVWLLPWPACSPDLSPIEKVWSMVDERMPHHHTPVTTVD</sequence>
<dbReference type="Gene3D" id="3.30.420.10">
    <property type="entry name" value="Ribonuclease H-like superfamily/Ribonuclease H"/>
    <property type="match status" value="1"/>
</dbReference>
<dbReference type="InterPro" id="IPR038717">
    <property type="entry name" value="Tc1-like_DDE_dom"/>
</dbReference>
<dbReference type="Pfam" id="PF13358">
    <property type="entry name" value="DDE_3"/>
    <property type="match status" value="1"/>
</dbReference>
<gene>
    <name evidence="2" type="ORF">TNCV_3297081</name>
</gene>
<keyword evidence="3" id="KW-1185">Reference proteome</keyword>
<dbReference type="InterPro" id="IPR036397">
    <property type="entry name" value="RNaseH_sf"/>
</dbReference>
<organism evidence="2 3">
    <name type="scientific">Trichonephila clavipes</name>
    <name type="common">Golden silk orbweaver</name>
    <name type="synonym">Nephila clavipes</name>
    <dbReference type="NCBI Taxonomy" id="2585209"/>
    <lineage>
        <taxon>Eukaryota</taxon>
        <taxon>Metazoa</taxon>
        <taxon>Ecdysozoa</taxon>
        <taxon>Arthropoda</taxon>
        <taxon>Chelicerata</taxon>
        <taxon>Arachnida</taxon>
        <taxon>Araneae</taxon>
        <taxon>Araneomorphae</taxon>
        <taxon>Entelegynae</taxon>
        <taxon>Araneoidea</taxon>
        <taxon>Nephilidae</taxon>
        <taxon>Trichonephila</taxon>
    </lineage>
</organism>
<comment type="caution">
    <text evidence="2">The sequence shown here is derived from an EMBL/GenBank/DDBJ whole genome shotgun (WGS) entry which is preliminary data.</text>
</comment>
<dbReference type="AlphaFoldDB" id="A0A8X6SXW8"/>
<protein>
    <recommendedName>
        <fullName evidence="1">Tc1-like transposase DDE domain-containing protein</fullName>
    </recommendedName>
</protein>
<name>A0A8X6SXW8_TRICX</name>
<reference evidence="2" key="1">
    <citation type="submission" date="2020-08" db="EMBL/GenBank/DDBJ databases">
        <title>Multicomponent nature underlies the extraordinary mechanical properties of spider dragline silk.</title>
        <authorList>
            <person name="Kono N."/>
            <person name="Nakamura H."/>
            <person name="Mori M."/>
            <person name="Yoshida Y."/>
            <person name="Ohtoshi R."/>
            <person name="Malay A.D."/>
            <person name="Moran D.A.P."/>
            <person name="Tomita M."/>
            <person name="Numata K."/>
            <person name="Arakawa K."/>
        </authorList>
    </citation>
    <scope>NUCLEOTIDE SEQUENCE</scope>
</reference>
<evidence type="ECO:0000259" key="1">
    <source>
        <dbReference type="Pfam" id="PF13358"/>
    </source>
</evidence>
<proteinExistence type="predicted"/>
<evidence type="ECO:0000313" key="2">
    <source>
        <dbReference type="EMBL" id="GFY22064.1"/>
    </source>
</evidence>